<keyword evidence="13" id="KW-0966">Cell projection</keyword>
<dbReference type="FunFam" id="1.10.8.710:FF:000004">
    <property type="entry name" value="Dynein axonemal heavy chain 6"/>
    <property type="match status" value="1"/>
</dbReference>
<evidence type="ECO:0000256" key="10">
    <source>
        <dbReference type="ARBA" id="ARBA00023069"/>
    </source>
</evidence>
<evidence type="ECO:0000313" key="16">
    <source>
        <dbReference type="EMBL" id="CAD5118026.1"/>
    </source>
</evidence>
<dbReference type="OrthoDB" id="424310at2759"/>
<dbReference type="FunFam" id="3.20.180.20:FF:000003">
    <property type="entry name" value="Dynein heavy chain 12, axonemal"/>
    <property type="match status" value="1"/>
</dbReference>
<comment type="similarity">
    <text evidence="2">Belongs to the dynein heavy chain family.</text>
</comment>
<dbReference type="Pfam" id="PF12780">
    <property type="entry name" value="AAA_8"/>
    <property type="match status" value="1"/>
</dbReference>
<comment type="subcellular location">
    <subcellularLocation>
        <location evidence="1">Cytoplasm</location>
        <location evidence="1">Cytoskeleton</location>
        <location evidence="1">Cilium axoneme</location>
    </subcellularLocation>
</comment>
<feature type="region of interest" description="Disordered" evidence="14">
    <location>
        <begin position="153"/>
        <end position="183"/>
    </location>
</feature>
<dbReference type="GO" id="GO:0051959">
    <property type="term" value="F:dynein light intermediate chain binding"/>
    <property type="evidence" value="ECO:0007669"/>
    <property type="project" value="InterPro"/>
</dbReference>
<name>A0A7I8VR98_9ANNE</name>
<feature type="compositionally biased region" description="Basic and acidic residues" evidence="14">
    <location>
        <begin position="168"/>
        <end position="179"/>
    </location>
</feature>
<feature type="compositionally biased region" description="Polar residues" evidence="14">
    <location>
        <begin position="44"/>
        <end position="60"/>
    </location>
</feature>
<keyword evidence="7" id="KW-0067">ATP-binding</keyword>
<dbReference type="InterPro" id="IPR041466">
    <property type="entry name" value="Dynein_AAA5_ext"/>
</dbReference>
<dbReference type="InterPro" id="IPR054354">
    <property type="entry name" value="DYNC2H1-like_lid"/>
</dbReference>
<dbReference type="FunFam" id="3.40.50.300:FF:001810">
    <property type="entry name" value="Cytoplasmic dynein 2 heavy chain 1"/>
    <property type="match status" value="1"/>
</dbReference>
<dbReference type="Gene3D" id="3.20.180.20">
    <property type="entry name" value="Dynein heavy chain, N-terminal domain 2"/>
    <property type="match status" value="1"/>
</dbReference>
<dbReference type="Gene3D" id="3.40.50.300">
    <property type="entry name" value="P-loop containing nucleotide triphosphate hydrolases"/>
    <property type="match status" value="4"/>
</dbReference>
<keyword evidence="6" id="KW-0547">Nucleotide-binding</keyword>
<proteinExistence type="inferred from homology"/>
<dbReference type="Pfam" id="PF22597">
    <property type="entry name" value="DYN_lid"/>
    <property type="match status" value="1"/>
</dbReference>
<reference evidence="16 17" key="1">
    <citation type="submission" date="2020-08" db="EMBL/GenBank/DDBJ databases">
        <authorList>
            <person name="Hejnol A."/>
        </authorList>
    </citation>
    <scope>NUCLEOTIDE SEQUENCE [LARGE SCALE GENOMIC DNA]</scope>
</reference>
<dbReference type="PANTHER" id="PTHR22878:SF64">
    <property type="entry name" value="DYNEIN AXONEMAL HEAVY CHAIN 14"/>
    <property type="match status" value="1"/>
</dbReference>
<feature type="compositionally biased region" description="Acidic residues" evidence="14">
    <location>
        <begin position="530"/>
        <end position="552"/>
    </location>
</feature>
<feature type="domain" description="AAA+ ATPase" evidence="15">
    <location>
        <begin position="1794"/>
        <end position="1931"/>
    </location>
</feature>
<evidence type="ECO:0000256" key="3">
    <source>
        <dbReference type="ARBA" id="ARBA00022490"/>
    </source>
</evidence>
<dbReference type="InterPro" id="IPR013602">
    <property type="entry name" value="Dynein_heavy_linker"/>
</dbReference>
<dbReference type="InterPro" id="IPR042222">
    <property type="entry name" value="Dynein_2_N"/>
</dbReference>
<feature type="region of interest" description="Disordered" evidence="14">
    <location>
        <begin position="524"/>
        <end position="553"/>
    </location>
</feature>
<dbReference type="InterPro" id="IPR035699">
    <property type="entry name" value="AAA_6"/>
</dbReference>
<dbReference type="Gene3D" id="1.20.140.100">
    <property type="entry name" value="Dynein heavy chain, N-terminal domain 2"/>
    <property type="match status" value="1"/>
</dbReference>
<dbReference type="Gene3D" id="1.10.472.130">
    <property type="match status" value="1"/>
</dbReference>
<sequence>MSAKYQHLIDNSRESSSKELKFLKQDTDLGEILEDKNEKAETTFVPQNTPFTQPTASTKEFNPEDAPIAKKPKFKAASLKSRLYSTSSQCRALAVVKQREKNNQVLTLPHPPGSAKPDGATAGRLHKVRRQESEKHLEDDEFLSIEMFRKQLRKVDSPTKTPSISPEKMNDKEENGVKNEEDETDGLNIKKVHFQLQELESDSLSSLSDDIALTRRRSSAIPDPTKILTHLKSNIYDDKEPSEKEFYKAILNMRKRLNWRSDLPRHGPGYRKKFEKLTDKVFINSDSEEENDAHDPTAEKPSKKFDSKLKIEEVLDTKDDDGAFVYALEKNRYDPRGRYFPYDLEVVSPHLARSSKYYWTGSASNITLVRPGNDSERTPALLWLLERRLFHFIYNIQVFVKFRKWKAFQVWKSNVKRATHGSSKLVLHKILFCANEVLQGCLLHVRSLCERASGSLTGYGSGENAIVLLNLRRKECITLADFVSDQKVQGEIALKQLKQIEDSVAELVYEACAVVAEKEGITQGIRSDENSSEEEADVDNDDDDDNIDDDDEDKKKDIYKAKLEKKYGFNKKPKKKPNGKRKKKKPPYALIVEWRKILHRLSFFLRAIDYQVLELLRRLVVTAGAEMSDFFLESFKTGNEQTEKSLQEQNDGISIQNVTGYSDREERDTIRSFLSAADQESPSLKRTTPATPLPSMTSRLSRYQNTISPLPSPRSETERSENVESLNFIDQVIKELNDEKRVVEENKPIISVQLVLTVPVEVKKRKLSKVSKITNKTEAKSVKFVDSVSDESDSEKDEKKYENEEDEEDEGFGNENYAYPESSRTEEESENAEQIAHVTLSPSEDEIKEGISNVLAGFENTVGQVVSLLKNPRLKAFYMPPKYDLTSQYEEEKKREEEEGVIEPPWPNTDLVFGLDLDFQATITGVIECVESNLNTVIDYSVQFDTFTDMVEQARHVKVGESMDKREWTTDDFNNVLSIHTDQEREMLAMERERRIGFIQVESENFCQNCLPFPRTVIHDVICRLPGIACKRNEELLKIIKRALKTLDRTPLNVEEFVEYLSFTAKMSAEMNNLEREYHIVTKLYAIAKDFDVEVDAEEFALYQILGPSFQHLKTTLLWAEAKKEDNIRKFSSELDTLISGIRNKIIDMKIRVQDPYLLAEDTHGKVALEKIKLMSEEVTNLQVKTRNYANYQERFGSSLQPSKKDEFALIEKKEESSTQDLQTDLSDIERDLMLRKLLWESLWEWDKLEAEWTVSTFDTLVVEHLQKNVNRFTQTVYMLEKGLPSNDLVPKLKKKVMNFKLIMPIIVSLRNPSLRERHWNQIEQLIGKNIWQDKEFTLGHLIEMKITKFKEKIQDISTTASNEATLERMLQKVVDLWQSTMFRLLPHVSGSVVIIAGAEDIQAQLEESQITIGTIRGSRYVGPIKNQVEDWERRLNLFARTLDEWMTCQRNWLYLEQIFTTPDIQRQLPNEFKLFAQVDKSWKDIMRKTEDSPNALKSATAPGVLEALQAANTNLEKVQKCLEDYLETKRLVFPRFYFLSNDELLDILAQSKNPDAVQPHLGKCFGNIKELEIRTAPRQPATVKTMTSAEGETIEMPKNLRARGPVEQWLGSVENGMFDTVKRHLKAGLQDWVGISHEEWVLKHPGQVVLTVAQIMFNKDVIHCLNGAADAKSELIKLKEKMVEYLNILANLVSQNLIVFRRLSVNALLTLDVHNRDIINDLIALNVCSREDFEWARQLRYEWDETKNNCNVRQSNAIFSYGYEYLGCSPRLVITPLTDRCYLTLTGALSLNLGGSPAGPAGTGKTETVKDLAKSMGKQCVVFNCSEGLDYKMLGKFFSGLSQSGSWCCFDEFNRIDIEVLSVVAQQIHTIKVAKDMQTPRFMFEGREIKLNPTCGIFITMNPTYAGRVELPDNLKALFRPVAMMVPDYALIAEIMLFSEGFTAAKSLSTKIVNLYQLASKQLSQQDHYDFGMRAIKSVLVYAGIKKRQAQSKGKKKVLNEEEEAHILIHSLRDANMPKFLAEDVPLFESIMADLFPGITVPTQDLGTIEKAISMAVREQNLQLWPSQIEKVKQLYSQIMVRHGIMLVGPTGGGKTTVRSLLQRALVLLPTLSENEDEDIKSIASTGSSNRRHSVFFHNRAKKGHVEVFTINPKCVKLGELYGETDPNTFEWTDGLIASATRKFARDSINVEDQKAQSTKTESDDLGDLEDNYTPIDPTRRRSSIMNQGARGSVSRRGSEMTSISAGQALVHQMALLEGNPDAMPTDWKWIILDGPVDTMWVENLNTVLDDSKVLCLANGERIGLPNGMRIMFEVDYLSQASPATISRCAMVYMDPVDLGWKPYVNTWLSQLPKELPEAGKKHLLALFNHAIEKGLNFLRKFRKFQSIPAPDMSAVCCLCHILTSFFEFMKTHGGFGSADDDESTSTDIKSYEPPKPRRTLSKRDLRRQEEADKAQQKEFYLNRNPGNLTVILGKLFVFAFTWSFGGNLKRQDDLDDDLGMRIREKDDVDVASDFDTFVRELFEVEPPLGVRLPASVKTIYSFFIDLDSGNFIPWDNLVPATNQLIERGISFSDDGGEIVPTVDSVRYSFLSALLVLGKNPVLITGDSGVGKTALVHYALNQLSKDNGTTFRSGSLLGNVFNFTERNQALLDNISLLTKMTDEDDSALDVMLGSRPKSQNVPGLVTSFLQLSAQTTADRTQQAIIQKLIKKGKDMLGAPKGRKVLVFIDDLNMPAMEEYGSQPPLELLRQFIDLNGFYDTKKLSWRDITDVTVIAACAPPGGGRNSLSHRLLKNFSILALPTPSTRSLQHIFQVQLGKFFNENDFLSEVKECLFPLVSAAIGIYYRTSFSMRPTPSKSHYTFNIRDLASVIKGLMNADQVSVVNLEQCALLFAHEATRVFHDRLIDLDDRALFFKMLADNLHDFFKVKWEAVKLQNDPILFTDFADSVKDSTTVRSYKSVVDKSKLRLTLEELYIRQSIGTTNAQQIVFFKEATEHILRAARVFRSPGGHMLLVGLDGTGKSTTIKLASFVANAELFTLNLTRNYALSDFREDLKKVYKLAGVHGENTVFLLTDSDIVHESFLEDINCILNSGEVPDLFDNEEMDGILMDLKTPASEANITDTRVALSAFFIKRFRRNMHVVLAMSPAGSKFRQRTRMNPSLIACCTIDWFDEWNTSAMLDVAHAYVENADLIANPEIDKNELKYAIGQVCVEIHKSVQHETFNFFEERRRKLYVTPSSYMELIRLYEKMLYDQKKSLCGDRDRLLNGLSKLSEANELVGTMQEELVLLGPKIDQKAKDTEILLEQLQKDQLAVDQVREIVEAEEAVMQKETNVVQQYADECHNDLASVLPLLESALQALNALDKNDISEVR</sequence>
<feature type="compositionally biased region" description="Polar residues" evidence="14">
    <location>
        <begin position="678"/>
        <end position="709"/>
    </location>
</feature>
<dbReference type="Pfam" id="PF08393">
    <property type="entry name" value="DHC_N2"/>
    <property type="match status" value="1"/>
</dbReference>
<evidence type="ECO:0000256" key="12">
    <source>
        <dbReference type="ARBA" id="ARBA00023212"/>
    </source>
</evidence>
<keyword evidence="8" id="KW-0243">Dynein</keyword>
<evidence type="ECO:0000256" key="4">
    <source>
        <dbReference type="ARBA" id="ARBA00022701"/>
    </source>
</evidence>
<dbReference type="GO" id="GO:0005874">
    <property type="term" value="C:microtubule"/>
    <property type="evidence" value="ECO:0007669"/>
    <property type="project" value="UniProtKB-KW"/>
</dbReference>
<dbReference type="SUPFAM" id="SSF52540">
    <property type="entry name" value="P-loop containing nucleoside triphosphate hydrolases"/>
    <property type="match status" value="4"/>
</dbReference>
<keyword evidence="12" id="KW-0206">Cytoskeleton</keyword>
<protein>
    <submittedName>
        <fullName evidence="16">DgyrCDS6766</fullName>
    </submittedName>
</protein>
<dbReference type="GO" id="GO:0007018">
    <property type="term" value="P:microtubule-based movement"/>
    <property type="evidence" value="ECO:0007669"/>
    <property type="project" value="InterPro"/>
</dbReference>
<evidence type="ECO:0000256" key="2">
    <source>
        <dbReference type="ARBA" id="ARBA00008887"/>
    </source>
</evidence>
<evidence type="ECO:0000256" key="5">
    <source>
        <dbReference type="ARBA" id="ARBA00022737"/>
    </source>
</evidence>
<dbReference type="Gene3D" id="1.10.287.2620">
    <property type="match status" value="1"/>
</dbReference>
<dbReference type="Pfam" id="PF12774">
    <property type="entry name" value="AAA_6"/>
    <property type="match status" value="1"/>
</dbReference>
<evidence type="ECO:0000256" key="13">
    <source>
        <dbReference type="ARBA" id="ARBA00023273"/>
    </source>
</evidence>
<accession>A0A7I8VR98</accession>
<keyword evidence="17" id="KW-1185">Reference proteome</keyword>
<evidence type="ECO:0000256" key="9">
    <source>
        <dbReference type="ARBA" id="ARBA00023054"/>
    </source>
</evidence>
<evidence type="ECO:0000256" key="7">
    <source>
        <dbReference type="ARBA" id="ARBA00022840"/>
    </source>
</evidence>
<evidence type="ECO:0000313" key="17">
    <source>
        <dbReference type="Proteomes" id="UP000549394"/>
    </source>
</evidence>
<dbReference type="GO" id="GO:0005930">
    <property type="term" value="C:axoneme"/>
    <property type="evidence" value="ECO:0007669"/>
    <property type="project" value="UniProtKB-SubCell"/>
</dbReference>
<dbReference type="PANTHER" id="PTHR22878">
    <property type="entry name" value="DYNEIN HEAVY CHAIN 6, AXONEMAL-LIKE-RELATED"/>
    <property type="match status" value="1"/>
</dbReference>
<dbReference type="FunFam" id="1.20.58.1120:FF:000007">
    <property type="entry name" value="Dynein heavy chain 4"/>
    <property type="match status" value="1"/>
</dbReference>
<dbReference type="InterPro" id="IPR003593">
    <property type="entry name" value="AAA+_ATPase"/>
</dbReference>
<dbReference type="Proteomes" id="UP000549394">
    <property type="component" value="Unassembled WGS sequence"/>
</dbReference>
<dbReference type="EMBL" id="CAJFCJ010000007">
    <property type="protein sequence ID" value="CAD5118026.1"/>
    <property type="molecule type" value="Genomic_DNA"/>
</dbReference>
<feature type="compositionally biased region" description="Acidic residues" evidence="14">
    <location>
        <begin position="803"/>
        <end position="812"/>
    </location>
</feature>
<dbReference type="InterPro" id="IPR042228">
    <property type="entry name" value="Dynein_linker_3"/>
</dbReference>
<dbReference type="PROSITE" id="PS00675">
    <property type="entry name" value="SIGMA54_INTERACT_1"/>
    <property type="match status" value="1"/>
</dbReference>
<evidence type="ECO:0000256" key="6">
    <source>
        <dbReference type="ARBA" id="ARBA00022741"/>
    </source>
</evidence>
<dbReference type="Gene3D" id="1.20.58.1120">
    <property type="match status" value="1"/>
</dbReference>
<dbReference type="FunFam" id="1.10.287.2620:FF:000001">
    <property type="entry name" value="Cytoplasmic dynein heavy chain 1"/>
    <property type="match status" value="1"/>
</dbReference>
<dbReference type="Gene3D" id="1.20.920.20">
    <property type="match status" value="1"/>
</dbReference>
<dbReference type="Pfam" id="PF12775">
    <property type="entry name" value="AAA_7"/>
    <property type="match status" value="2"/>
</dbReference>
<feature type="region of interest" description="Disordered" evidence="14">
    <location>
        <begin position="37"/>
        <end position="73"/>
    </location>
</feature>
<feature type="region of interest" description="Disordered" evidence="14">
    <location>
        <begin position="2419"/>
        <end position="2450"/>
    </location>
</feature>
<feature type="region of interest" description="Disordered" evidence="14">
    <location>
        <begin position="785"/>
        <end position="832"/>
    </location>
</feature>
<dbReference type="FunFam" id="3.40.50.300:FF:000063">
    <property type="entry name" value="dynein heavy chain 6, axonemal"/>
    <property type="match status" value="1"/>
</dbReference>
<evidence type="ECO:0000256" key="1">
    <source>
        <dbReference type="ARBA" id="ARBA00004430"/>
    </source>
</evidence>
<dbReference type="Pfam" id="PF17852">
    <property type="entry name" value="Dynein_AAA_lid"/>
    <property type="match status" value="1"/>
</dbReference>
<keyword evidence="10" id="KW-0969">Cilium</keyword>
<dbReference type="Gene3D" id="1.20.920.30">
    <property type="match status" value="1"/>
</dbReference>
<dbReference type="SMART" id="SM00382">
    <property type="entry name" value="AAA"/>
    <property type="match status" value="4"/>
</dbReference>
<organism evidence="16 17">
    <name type="scientific">Dimorphilus gyrociliatus</name>
    <dbReference type="NCBI Taxonomy" id="2664684"/>
    <lineage>
        <taxon>Eukaryota</taxon>
        <taxon>Metazoa</taxon>
        <taxon>Spiralia</taxon>
        <taxon>Lophotrochozoa</taxon>
        <taxon>Annelida</taxon>
        <taxon>Polychaeta</taxon>
        <taxon>Polychaeta incertae sedis</taxon>
        <taxon>Dinophilidae</taxon>
        <taxon>Dimorphilus</taxon>
    </lineage>
</organism>
<evidence type="ECO:0000256" key="14">
    <source>
        <dbReference type="SAM" id="MobiDB-lite"/>
    </source>
</evidence>
<feature type="domain" description="AAA+ ATPase" evidence="15">
    <location>
        <begin position="2599"/>
        <end position="2818"/>
    </location>
</feature>
<feature type="domain" description="AAA+ ATPase" evidence="15">
    <location>
        <begin position="2082"/>
        <end position="2322"/>
    </location>
</feature>
<evidence type="ECO:0000256" key="11">
    <source>
        <dbReference type="ARBA" id="ARBA00023175"/>
    </source>
</evidence>
<dbReference type="GO" id="GO:0030286">
    <property type="term" value="C:dynein complex"/>
    <property type="evidence" value="ECO:0007669"/>
    <property type="project" value="UniProtKB-KW"/>
</dbReference>
<feature type="compositionally biased region" description="Basic and acidic residues" evidence="14">
    <location>
        <begin position="2431"/>
        <end position="2450"/>
    </location>
</feature>
<dbReference type="FunFam" id="1.20.140.100:FF:000004">
    <property type="entry name" value="Dynein axonemal heavy chain 6"/>
    <property type="match status" value="1"/>
</dbReference>
<dbReference type="InterPro" id="IPR027417">
    <property type="entry name" value="P-loop_NTPase"/>
</dbReference>
<feature type="region of interest" description="Disordered" evidence="14">
    <location>
        <begin position="104"/>
        <end position="123"/>
    </location>
</feature>
<dbReference type="InterPro" id="IPR024317">
    <property type="entry name" value="Dynein_heavy_chain_D4_dom"/>
</dbReference>
<keyword evidence="4" id="KW-0493">Microtubule</keyword>
<keyword evidence="11" id="KW-0505">Motor protein</keyword>
<feature type="region of interest" description="Disordered" evidence="14">
    <location>
        <begin position="2192"/>
        <end position="2222"/>
    </location>
</feature>
<dbReference type="FunFam" id="1.20.920.30:FF:000002">
    <property type="entry name" value="Dynein axonemal heavy chain 3"/>
    <property type="match status" value="1"/>
</dbReference>
<dbReference type="GO" id="GO:0045505">
    <property type="term" value="F:dynein intermediate chain binding"/>
    <property type="evidence" value="ECO:0007669"/>
    <property type="project" value="InterPro"/>
</dbReference>
<dbReference type="Gene3D" id="1.10.8.710">
    <property type="match status" value="1"/>
</dbReference>
<keyword evidence="3" id="KW-0963">Cytoplasm</keyword>
<evidence type="ECO:0000256" key="8">
    <source>
        <dbReference type="ARBA" id="ARBA00023017"/>
    </source>
</evidence>
<evidence type="ECO:0000259" key="15">
    <source>
        <dbReference type="SMART" id="SM00382"/>
    </source>
</evidence>
<dbReference type="GO" id="GO:0005524">
    <property type="term" value="F:ATP binding"/>
    <property type="evidence" value="ECO:0007669"/>
    <property type="project" value="UniProtKB-KW"/>
</dbReference>
<keyword evidence="5" id="KW-0677">Repeat</keyword>
<feature type="domain" description="AAA+ ATPase" evidence="15">
    <location>
        <begin position="3008"/>
        <end position="3163"/>
    </location>
</feature>
<feature type="region of interest" description="Disordered" evidence="14">
    <location>
        <begin position="675"/>
        <end position="722"/>
    </location>
</feature>
<gene>
    <name evidence="16" type="ORF">DGYR_LOCUS6470</name>
</gene>
<comment type="caution">
    <text evidence="16">The sequence shown here is derived from an EMBL/GenBank/DDBJ whole genome shotgun (WGS) entry which is preliminary data.</text>
</comment>
<keyword evidence="9" id="KW-0175">Coiled coil</keyword>
<dbReference type="InterPro" id="IPR026983">
    <property type="entry name" value="DHC"/>
</dbReference>
<dbReference type="InterPro" id="IPR043157">
    <property type="entry name" value="Dynein_AAA1S"/>
</dbReference>
<dbReference type="InterPro" id="IPR025662">
    <property type="entry name" value="Sigma_54_int_dom_ATP-bd_1"/>
</dbReference>